<reference evidence="2 3" key="1">
    <citation type="submission" date="2020-08" db="EMBL/GenBank/DDBJ databases">
        <title>Genomic Encyclopedia of Type Strains, Phase III (KMG-III): the genomes of soil and plant-associated and newly described type strains.</title>
        <authorList>
            <person name="Whitman W."/>
        </authorList>
    </citation>
    <scope>NUCLEOTIDE SEQUENCE [LARGE SCALE GENOMIC DNA]</scope>
    <source>
        <strain evidence="2 3">CECT 8897</strain>
    </source>
</reference>
<dbReference type="RefSeq" id="WP_183440570.1">
    <property type="nucleotide sequence ID" value="NZ_JACHXD010000004.1"/>
</dbReference>
<evidence type="ECO:0000313" key="2">
    <source>
        <dbReference type="EMBL" id="MBB3118649.1"/>
    </source>
</evidence>
<dbReference type="EMBL" id="JACHXD010000004">
    <property type="protein sequence ID" value="MBB3118649.1"/>
    <property type="molecule type" value="Genomic_DNA"/>
</dbReference>
<protein>
    <submittedName>
        <fullName evidence="2">Uncharacterized protein</fullName>
    </submittedName>
</protein>
<proteinExistence type="predicted"/>
<keyword evidence="3" id="KW-1185">Reference proteome</keyword>
<keyword evidence="1" id="KW-0732">Signal</keyword>
<dbReference type="Proteomes" id="UP000541535">
    <property type="component" value="Unassembled WGS sequence"/>
</dbReference>
<accession>A0A7W5B8S6</accession>
<gene>
    <name evidence="2" type="ORF">FHS03_001694</name>
</gene>
<dbReference type="AlphaFoldDB" id="A0A7W5B8S6"/>
<feature type="chain" id="PRO_5030609257" evidence="1">
    <location>
        <begin position="25"/>
        <end position="326"/>
    </location>
</feature>
<feature type="signal peptide" evidence="1">
    <location>
        <begin position="1"/>
        <end position="24"/>
    </location>
</feature>
<name>A0A7W5B8S6_9BURK</name>
<evidence type="ECO:0000313" key="3">
    <source>
        <dbReference type="Proteomes" id="UP000541535"/>
    </source>
</evidence>
<comment type="caution">
    <text evidence="2">The sequence shown here is derived from an EMBL/GenBank/DDBJ whole genome shotgun (WGS) entry which is preliminary data.</text>
</comment>
<evidence type="ECO:0000256" key="1">
    <source>
        <dbReference type="SAM" id="SignalP"/>
    </source>
</evidence>
<sequence length="326" mass="35025">MKALKTQAVLALGATLLIAGPVLAQEAGELELPAASDLLVLAFPKWQDESAGRVQTVKLSSGHPDWSGAAAEGMPASARKGKPRLAKRAAPARAVSQSVIVEPAFVSRLGEKRYVLIARMSKATADGTPDSSHGTPVALAAYTFETSKSGWKLVQRQEPLAYVGYESQADIQPLQLSAQRMGLSASYGSCWQGHCNEWLSLYEFGKDKVNPAPILELQLNDSNAYSLPDCLGRLQEVVREFRGRVDGGYDEPDAGHDCVALRGDWSVSTSAQQPGDITVRYTGAVSAGGKHGVQPAAEVDQLLRLQYRNGKYLPLAGRSPITKPWR</sequence>
<organism evidence="2 3">
    <name type="scientific">Pseudoduganella violacea</name>
    <dbReference type="NCBI Taxonomy" id="1715466"/>
    <lineage>
        <taxon>Bacteria</taxon>
        <taxon>Pseudomonadati</taxon>
        <taxon>Pseudomonadota</taxon>
        <taxon>Betaproteobacteria</taxon>
        <taxon>Burkholderiales</taxon>
        <taxon>Oxalobacteraceae</taxon>
        <taxon>Telluria group</taxon>
        <taxon>Pseudoduganella</taxon>
    </lineage>
</organism>